<dbReference type="EMBL" id="PKUQ01000022">
    <property type="protein sequence ID" value="PLW76812.1"/>
    <property type="molecule type" value="Genomic_DNA"/>
</dbReference>
<protein>
    <submittedName>
        <fullName evidence="2">Phage portal protein</fullName>
    </submittedName>
</protein>
<dbReference type="InterPro" id="IPR006427">
    <property type="entry name" value="Portal_HK97"/>
</dbReference>
<evidence type="ECO:0000313" key="2">
    <source>
        <dbReference type="EMBL" id="PLW76812.1"/>
    </source>
</evidence>
<keyword evidence="3" id="KW-1185">Reference proteome</keyword>
<dbReference type="AlphaFoldDB" id="A0A2N5XQL7"/>
<evidence type="ECO:0000256" key="1">
    <source>
        <dbReference type="SAM" id="MobiDB-lite"/>
    </source>
</evidence>
<evidence type="ECO:0000313" key="3">
    <source>
        <dbReference type="Proteomes" id="UP000234881"/>
    </source>
</evidence>
<accession>A0A2N5XQL7</accession>
<dbReference type="NCBIfam" id="TIGR01537">
    <property type="entry name" value="portal_HK97"/>
    <property type="match status" value="1"/>
</dbReference>
<dbReference type="Pfam" id="PF04860">
    <property type="entry name" value="Phage_portal"/>
    <property type="match status" value="1"/>
</dbReference>
<organism evidence="2 3">
    <name type="scientific">Cohaesibacter celericrescens</name>
    <dbReference type="NCBI Taxonomy" id="2067669"/>
    <lineage>
        <taxon>Bacteria</taxon>
        <taxon>Pseudomonadati</taxon>
        <taxon>Pseudomonadota</taxon>
        <taxon>Alphaproteobacteria</taxon>
        <taxon>Hyphomicrobiales</taxon>
        <taxon>Cohaesibacteraceae</taxon>
    </lineage>
</organism>
<name>A0A2N5XQL7_9HYPH</name>
<proteinExistence type="predicted"/>
<feature type="region of interest" description="Disordered" evidence="1">
    <location>
        <begin position="368"/>
        <end position="408"/>
    </location>
</feature>
<gene>
    <name evidence="2" type="ORF">C0081_12175</name>
</gene>
<dbReference type="Proteomes" id="UP000234881">
    <property type="component" value="Unassembled WGS sequence"/>
</dbReference>
<reference evidence="2 3" key="1">
    <citation type="submission" date="2018-01" db="EMBL/GenBank/DDBJ databases">
        <title>The draft genome sequence of Cohaesibacter sp. H1304.</title>
        <authorList>
            <person name="Wang N.-N."/>
            <person name="Du Z.-J."/>
        </authorList>
    </citation>
    <scope>NUCLEOTIDE SEQUENCE [LARGE SCALE GENOMIC DNA]</scope>
    <source>
        <strain evidence="2 3">H1304</strain>
    </source>
</reference>
<dbReference type="InterPro" id="IPR006944">
    <property type="entry name" value="Phage/GTA_portal"/>
</dbReference>
<dbReference type="OrthoDB" id="7592047at2"/>
<comment type="caution">
    <text evidence="2">The sequence shown here is derived from an EMBL/GenBank/DDBJ whole genome shotgun (WGS) entry which is preliminary data.</text>
</comment>
<dbReference type="RefSeq" id="WP_101534100.1">
    <property type="nucleotide sequence ID" value="NZ_PKUQ01000022.1"/>
</dbReference>
<sequence>MSLHISINKKSAGGSLPLTSQKLAEMLVGSSSRSGVAVTEKTALQTAAAMCAGRVLSEGVAQVPLKLYRTEIVNNQSFKHEARDHWAWDLLHSKPNDWMTSFELREMMMYHAIFRGNGYCLKNISPVDGRVMELLPLENVNVTQNDDWSLTYTASDKKGVVGVYSHDQIIHFRGPMFSGFHGLPMVKLARETLGLSEALQNAQAKLQAKGGQPPGILSLKEGKVSDEAKNRLREAWSERYGASGEGGIAVLDGAWEFVATALNGVDSQHIESRRFQIEEVSRFFRVFPQMMMQADKSSTYASAEQFFIAHVVHTLGPWFVRFEQTFQRDLLSGENVDCEFVVDGLLRGAAKDRAEYFSKALGSGGSGGWMTKNEVRRKDNLNPLPGGDELPNPVEMAAPAQTDKSIED</sequence>